<reference evidence="1 2" key="1">
    <citation type="journal article" date="2019" name="J. Hered.">
        <title>An Improved Genome Assembly for Drosophila navojoa, the Basal Species in the mojavensis Cluster.</title>
        <authorList>
            <person name="Vanderlinde T."/>
            <person name="Dupim E.G."/>
            <person name="Nazario-Yepiz N.O."/>
            <person name="Carvalho A.B."/>
        </authorList>
    </citation>
    <scope>NUCLEOTIDE SEQUENCE [LARGE SCALE GENOMIC DNA]</scope>
    <source>
        <strain evidence="1">Navoj_Jal97</strain>
        <tissue evidence="1">Whole organism</tissue>
    </source>
</reference>
<dbReference type="EMBL" id="LSRL02000053">
    <property type="protein sequence ID" value="TDG46745.1"/>
    <property type="molecule type" value="Genomic_DNA"/>
</dbReference>
<accession>A0A484BG27</accession>
<gene>
    <name evidence="1" type="ORF">AWZ03_006792</name>
</gene>
<keyword evidence="2" id="KW-1185">Reference proteome</keyword>
<sequence>METFGWELGSGSWESGSRSDPIQAMRAEVHTSVEAAKCNGAIGHLNYFLVGADSCDCRSDRFGSAWLGSDWDSGNDGDCGGGNCNCAAVGPEATGNCFQRQKAHELSR</sequence>
<evidence type="ECO:0000313" key="1">
    <source>
        <dbReference type="EMBL" id="TDG46745.1"/>
    </source>
</evidence>
<name>A0A484BG27_DRONA</name>
<evidence type="ECO:0000313" key="2">
    <source>
        <dbReference type="Proteomes" id="UP000295192"/>
    </source>
</evidence>
<comment type="caution">
    <text evidence="1">The sequence shown here is derived from an EMBL/GenBank/DDBJ whole genome shotgun (WGS) entry which is preliminary data.</text>
</comment>
<protein>
    <submittedName>
        <fullName evidence="1">Uncharacterized protein</fullName>
    </submittedName>
</protein>
<dbReference type="AlphaFoldDB" id="A0A484BG27"/>
<organism evidence="1 2">
    <name type="scientific">Drosophila navojoa</name>
    <name type="common">Fruit fly</name>
    <dbReference type="NCBI Taxonomy" id="7232"/>
    <lineage>
        <taxon>Eukaryota</taxon>
        <taxon>Metazoa</taxon>
        <taxon>Ecdysozoa</taxon>
        <taxon>Arthropoda</taxon>
        <taxon>Hexapoda</taxon>
        <taxon>Insecta</taxon>
        <taxon>Pterygota</taxon>
        <taxon>Neoptera</taxon>
        <taxon>Endopterygota</taxon>
        <taxon>Diptera</taxon>
        <taxon>Brachycera</taxon>
        <taxon>Muscomorpha</taxon>
        <taxon>Ephydroidea</taxon>
        <taxon>Drosophilidae</taxon>
        <taxon>Drosophila</taxon>
    </lineage>
</organism>
<proteinExistence type="predicted"/>
<dbReference type="Proteomes" id="UP000295192">
    <property type="component" value="Unassembled WGS sequence"/>
</dbReference>